<accession>A0A3L6QDK8</accession>
<dbReference type="Proteomes" id="UP000275267">
    <property type="component" value="Unassembled WGS sequence"/>
</dbReference>
<dbReference type="EMBL" id="PQIB02000012">
    <property type="protein sequence ID" value="RLM78791.1"/>
    <property type="molecule type" value="Genomic_DNA"/>
</dbReference>
<gene>
    <name evidence="2" type="ORF">C2845_PM12G19720</name>
</gene>
<keyword evidence="3" id="KW-1185">Reference proteome</keyword>
<feature type="compositionally biased region" description="Polar residues" evidence="1">
    <location>
        <begin position="70"/>
        <end position="81"/>
    </location>
</feature>
<evidence type="ECO:0000256" key="1">
    <source>
        <dbReference type="SAM" id="MobiDB-lite"/>
    </source>
</evidence>
<organism evidence="2 3">
    <name type="scientific">Panicum miliaceum</name>
    <name type="common">Proso millet</name>
    <name type="synonym">Broomcorn millet</name>
    <dbReference type="NCBI Taxonomy" id="4540"/>
    <lineage>
        <taxon>Eukaryota</taxon>
        <taxon>Viridiplantae</taxon>
        <taxon>Streptophyta</taxon>
        <taxon>Embryophyta</taxon>
        <taxon>Tracheophyta</taxon>
        <taxon>Spermatophyta</taxon>
        <taxon>Magnoliopsida</taxon>
        <taxon>Liliopsida</taxon>
        <taxon>Poales</taxon>
        <taxon>Poaceae</taxon>
        <taxon>PACMAD clade</taxon>
        <taxon>Panicoideae</taxon>
        <taxon>Panicodae</taxon>
        <taxon>Paniceae</taxon>
        <taxon>Panicinae</taxon>
        <taxon>Panicum</taxon>
        <taxon>Panicum sect. Panicum</taxon>
    </lineage>
</organism>
<feature type="compositionally biased region" description="Basic and acidic residues" evidence="1">
    <location>
        <begin position="82"/>
        <end position="92"/>
    </location>
</feature>
<feature type="compositionally biased region" description="Basic and acidic residues" evidence="1">
    <location>
        <begin position="58"/>
        <end position="68"/>
    </location>
</feature>
<dbReference type="OrthoDB" id="1905229at2759"/>
<feature type="compositionally biased region" description="Basic and acidic residues" evidence="1">
    <location>
        <begin position="22"/>
        <end position="46"/>
    </location>
</feature>
<dbReference type="AlphaFoldDB" id="A0A3L6QDK8"/>
<sequence>MAFPTPAAVLLDENMHIHRGKRADAPRAKPLKPSEKKPGLQERKALQDVSNFASSTALKDRSMKERSQQRKALQNVTNTIQSKDRPALKEQRSTLKERCTLGKHDVIKNPMNILTDEEMKKCHEWANKDGVEGAHFYDHQKADKDMQDKRVKKKVANVMSALDGWSNMVFDRVMFPAMEVDKFFEEEEGLELEPEILPDISWGLSRSGDKAKLAEDSFTDDELDQYPSLDNHLVMFELRDEPAIPQLGVY</sequence>
<feature type="compositionally biased region" description="Polar residues" evidence="1">
    <location>
        <begin position="48"/>
        <end position="57"/>
    </location>
</feature>
<proteinExistence type="predicted"/>
<feature type="region of interest" description="Disordered" evidence="1">
    <location>
        <begin position="14"/>
        <end position="92"/>
    </location>
</feature>
<name>A0A3L6QDK8_PANMI</name>
<comment type="caution">
    <text evidence="2">The sequence shown here is derived from an EMBL/GenBank/DDBJ whole genome shotgun (WGS) entry which is preliminary data.</text>
</comment>
<evidence type="ECO:0000313" key="2">
    <source>
        <dbReference type="EMBL" id="RLM78791.1"/>
    </source>
</evidence>
<evidence type="ECO:0000313" key="3">
    <source>
        <dbReference type="Proteomes" id="UP000275267"/>
    </source>
</evidence>
<protein>
    <submittedName>
        <fullName evidence="2">Uncharacterized protein</fullName>
    </submittedName>
</protein>
<reference evidence="3" key="1">
    <citation type="journal article" date="2019" name="Nat. Commun.">
        <title>The genome of broomcorn millet.</title>
        <authorList>
            <person name="Zou C."/>
            <person name="Miki D."/>
            <person name="Li D."/>
            <person name="Tang Q."/>
            <person name="Xiao L."/>
            <person name="Rajput S."/>
            <person name="Deng P."/>
            <person name="Jia W."/>
            <person name="Huang R."/>
            <person name="Zhang M."/>
            <person name="Sun Y."/>
            <person name="Hu J."/>
            <person name="Fu X."/>
            <person name="Schnable P.S."/>
            <person name="Li F."/>
            <person name="Zhang H."/>
            <person name="Feng B."/>
            <person name="Zhu X."/>
            <person name="Liu R."/>
            <person name="Schnable J.C."/>
            <person name="Zhu J.-K."/>
            <person name="Zhang H."/>
        </authorList>
    </citation>
    <scope>NUCLEOTIDE SEQUENCE [LARGE SCALE GENOMIC DNA]</scope>
</reference>